<proteinExistence type="inferred from homology"/>
<organism evidence="3 4">
    <name type="scientific">Apatococcus fuscideae</name>
    <dbReference type="NCBI Taxonomy" id="2026836"/>
    <lineage>
        <taxon>Eukaryota</taxon>
        <taxon>Viridiplantae</taxon>
        <taxon>Chlorophyta</taxon>
        <taxon>core chlorophytes</taxon>
        <taxon>Trebouxiophyceae</taxon>
        <taxon>Chlorellales</taxon>
        <taxon>Chlorellaceae</taxon>
        <taxon>Apatococcus</taxon>
    </lineage>
</organism>
<dbReference type="Gene3D" id="3.30.1070.10">
    <property type="entry name" value="Cell division topological specificity factor MinE"/>
    <property type="match status" value="1"/>
</dbReference>
<dbReference type="EMBL" id="JALJOV010001916">
    <property type="protein sequence ID" value="KAK9838388.1"/>
    <property type="molecule type" value="Genomic_DNA"/>
</dbReference>
<reference evidence="3 4" key="1">
    <citation type="journal article" date="2024" name="Nat. Commun.">
        <title>Phylogenomics reveals the evolutionary origins of lichenization in chlorophyte algae.</title>
        <authorList>
            <person name="Puginier C."/>
            <person name="Libourel C."/>
            <person name="Otte J."/>
            <person name="Skaloud P."/>
            <person name="Haon M."/>
            <person name="Grisel S."/>
            <person name="Petersen M."/>
            <person name="Berrin J.G."/>
            <person name="Delaux P.M."/>
            <person name="Dal Grande F."/>
            <person name="Keller J."/>
        </authorList>
    </citation>
    <scope>NUCLEOTIDE SEQUENCE [LARGE SCALE GENOMIC DNA]</scope>
    <source>
        <strain evidence="3 4">SAG 2523</strain>
    </source>
</reference>
<comment type="similarity">
    <text evidence="1">Belongs to the MinE family.</text>
</comment>
<dbReference type="AlphaFoldDB" id="A0AAW1RX78"/>
<feature type="compositionally biased region" description="Low complexity" evidence="2">
    <location>
        <begin position="28"/>
        <end position="48"/>
    </location>
</feature>
<keyword evidence="4" id="KW-1185">Reference proteome</keyword>
<evidence type="ECO:0000313" key="4">
    <source>
        <dbReference type="Proteomes" id="UP001485043"/>
    </source>
</evidence>
<dbReference type="GO" id="GO:0051301">
    <property type="term" value="P:cell division"/>
    <property type="evidence" value="ECO:0007669"/>
    <property type="project" value="InterPro"/>
</dbReference>
<dbReference type="InterPro" id="IPR036707">
    <property type="entry name" value="MinE_sf"/>
</dbReference>
<dbReference type="Proteomes" id="UP001485043">
    <property type="component" value="Unassembled WGS sequence"/>
</dbReference>
<gene>
    <name evidence="3" type="ORF">WJX84_000373</name>
</gene>
<dbReference type="InterPro" id="IPR005527">
    <property type="entry name" value="MinE"/>
</dbReference>
<protein>
    <submittedName>
        <fullName evidence="3">Uncharacterized protein</fullName>
    </submittedName>
</protein>
<evidence type="ECO:0000256" key="2">
    <source>
        <dbReference type="SAM" id="MobiDB-lite"/>
    </source>
</evidence>
<comment type="caution">
    <text evidence="3">The sequence shown here is derived from an EMBL/GenBank/DDBJ whole genome shotgun (WGS) entry which is preliminary data.</text>
</comment>
<accession>A0AAW1RX78</accession>
<dbReference type="Pfam" id="PF03776">
    <property type="entry name" value="MinE"/>
    <property type="match status" value="1"/>
</dbReference>
<feature type="compositionally biased region" description="Polar residues" evidence="2">
    <location>
        <begin position="18"/>
        <end position="27"/>
    </location>
</feature>
<feature type="region of interest" description="Disordered" evidence="2">
    <location>
        <begin position="185"/>
        <end position="214"/>
    </location>
</feature>
<evidence type="ECO:0000313" key="3">
    <source>
        <dbReference type="EMBL" id="KAK9838388.1"/>
    </source>
</evidence>
<feature type="region of interest" description="Disordered" evidence="2">
    <location>
        <begin position="1"/>
        <end position="49"/>
    </location>
</feature>
<evidence type="ECO:0000256" key="1">
    <source>
        <dbReference type="ARBA" id="ARBA00008168"/>
    </source>
</evidence>
<sequence>MSQRVQALSAATCPPTRPSQRQKATPQQVQAAARRSVAAASSKTTSSSELTQEAEIIDVASLARQRVNPPPNIITKQSSPVSDFMIKVRAAWRIFFPPAPMQSSPKDEGKNRLRMILVADRCGMNETSMLMMKTRVLAAVADFVDIAAEEQVHVNVTMDEAVGTVYSVSMPVKRVKPQARVPIGEDSTTADGVVIQWDEEDSESDPSDRFPFGT</sequence>
<name>A0AAW1RX78_9CHLO</name>